<protein>
    <submittedName>
        <fullName evidence="5">Polar amino acid transport system substrate-binding protein</fullName>
    </submittedName>
</protein>
<feature type="chain" id="PRO_5039216443" evidence="2">
    <location>
        <begin position="31"/>
        <end position="295"/>
    </location>
</feature>
<reference evidence="5 6" key="1">
    <citation type="submission" date="2020-07" db="EMBL/GenBank/DDBJ databases">
        <title>Sequencing the genomes of 1000 actinobacteria strains.</title>
        <authorList>
            <person name="Klenk H.-P."/>
        </authorList>
    </citation>
    <scope>NUCLEOTIDE SEQUENCE [LARGE SCALE GENOMIC DNA]</scope>
    <source>
        <strain evidence="5 6">DSM 44442</strain>
    </source>
</reference>
<dbReference type="PANTHER" id="PTHR35936:SF17">
    <property type="entry name" value="ARGININE-BINDING EXTRACELLULAR PROTEIN ARTP"/>
    <property type="match status" value="1"/>
</dbReference>
<dbReference type="RefSeq" id="WP_179825591.1">
    <property type="nucleotide sequence ID" value="NZ_JACCFS010000001.1"/>
</dbReference>
<keyword evidence="1 2" id="KW-0732">Signal</keyword>
<dbReference type="Pfam" id="PF00497">
    <property type="entry name" value="SBP_bac_3"/>
    <property type="match status" value="1"/>
</dbReference>
<dbReference type="EMBL" id="JACCFS010000001">
    <property type="protein sequence ID" value="NYJ36007.1"/>
    <property type="molecule type" value="Genomic_DNA"/>
</dbReference>
<organism evidence="5 6">
    <name type="scientific">Nocardiopsis aegyptia</name>
    <dbReference type="NCBI Taxonomy" id="220378"/>
    <lineage>
        <taxon>Bacteria</taxon>
        <taxon>Bacillati</taxon>
        <taxon>Actinomycetota</taxon>
        <taxon>Actinomycetes</taxon>
        <taxon>Streptosporangiales</taxon>
        <taxon>Nocardiopsidaceae</taxon>
        <taxon>Nocardiopsis</taxon>
    </lineage>
</organism>
<evidence type="ECO:0000313" key="6">
    <source>
        <dbReference type="Proteomes" id="UP000572051"/>
    </source>
</evidence>
<dbReference type="GO" id="GO:0016020">
    <property type="term" value="C:membrane"/>
    <property type="evidence" value="ECO:0007669"/>
    <property type="project" value="InterPro"/>
</dbReference>
<evidence type="ECO:0000256" key="2">
    <source>
        <dbReference type="SAM" id="SignalP"/>
    </source>
</evidence>
<keyword evidence="6" id="KW-1185">Reference proteome</keyword>
<dbReference type="AlphaFoldDB" id="A0A7Z0EPQ9"/>
<feature type="domain" description="Solute-binding protein family 3/N-terminal" evidence="3">
    <location>
        <begin position="59"/>
        <end position="288"/>
    </location>
</feature>
<dbReference type="SMART" id="SM00079">
    <property type="entry name" value="PBPe"/>
    <property type="match status" value="1"/>
</dbReference>
<dbReference type="SMART" id="SM00062">
    <property type="entry name" value="PBPb"/>
    <property type="match status" value="1"/>
</dbReference>
<feature type="signal peptide" evidence="2">
    <location>
        <begin position="1"/>
        <end position="30"/>
    </location>
</feature>
<feature type="domain" description="Ionotropic glutamate receptor C-terminal" evidence="4">
    <location>
        <begin position="59"/>
        <end position="287"/>
    </location>
</feature>
<accession>A0A7Z0EPQ9</accession>
<evidence type="ECO:0000259" key="3">
    <source>
        <dbReference type="SMART" id="SM00062"/>
    </source>
</evidence>
<dbReference type="InterPro" id="IPR006311">
    <property type="entry name" value="TAT_signal"/>
</dbReference>
<dbReference type="PROSITE" id="PS51257">
    <property type="entry name" value="PROKAR_LIPOPROTEIN"/>
    <property type="match status" value="1"/>
</dbReference>
<evidence type="ECO:0000256" key="1">
    <source>
        <dbReference type="ARBA" id="ARBA00022729"/>
    </source>
</evidence>
<comment type="caution">
    <text evidence="5">The sequence shown here is derived from an EMBL/GenBank/DDBJ whole genome shotgun (WGS) entry which is preliminary data.</text>
</comment>
<dbReference type="InterPro" id="IPR001638">
    <property type="entry name" value="Solute-binding_3/MltF_N"/>
</dbReference>
<dbReference type="Proteomes" id="UP000572051">
    <property type="component" value="Unassembled WGS sequence"/>
</dbReference>
<dbReference type="CDD" id="cd13530">
    <property type="entry name" value="PBP2_peptides_like"/>
    <property type="match status" value="1"/>
</dbReference>
<gene>
    <name evidence="5" type="ORF">HNR10_003888</name>
</gene>
<name>A0A7Z0EPQ9_9ACTN</name>
<dbReference type="Gene3D" id="3.40.190.10">
    <property type="entry name" value="Periplasmic binding protein-like II"/>
    <property type="match status" value="2"/>
</dbReference>
<proteinExistence type="predicted"/>
<dbReference type="PROSITE" id="PS51318">
    <property type="entry name" value="TAT"/>
    <property type="match status" value="1"/>
</dbReference>
<dbReference type="InterPro" id="IPR001320">
    <property type="entry name" value="Iontro_rcpt_C"/>
</dbReference>
<dbReference type="GO" id="GO:0015276">
    <property type="term" value="F:ligand-gated monoatomic ion channel activity"/>
    <property type="evidence" value="ECO:0007669"/>
    <property type="project" value="InterPro"/>
</dbReference>
<dbReference type="SUPFAM" id="SSF53850">
    <property type="entry name" value="Periplasmic binding protein-like II"/>
    <property type="match status" value="1"/>
</dbReference>
<evidence type="ECO:0000313" key="5">
    <source>
        <dbReference type="EMBL" id="NYJ36007.1"/>
    </source>
</evidence>
<evidence type="ECO:0000259" key="4">
    <source>
        <dbReference type="SMART" id="SM00079"/>
    </source>
</evidence>
<dbReference type="PANTHER" id="PTHR35936">
    <property type="entry name" value="MEMBRANE-BOUND LYTIC MUREIN TRANSGLYCOSYLASE F"/>
    <property type="match status" value="1"/>
</dbReference>
<sequence length="295" mass="31208">MTSPTRPSRRFRLSLGVVAGSAVLAAAACAPVDEEPADAAGDAAVECTPDQLPTLTEGTLTIGTDSPAYPPWFVDDDPTNGEGFESAVAHAVAERLGYTPEQVEWSVVTFNNAIQPGPKQYDFDINQFSITEERRAAVDFSSPYYDVRQTVIAMAGTDAADATSLADLAGLSVGAQVGTTSYDALVETVDPDEEPQVFNNNDDAKQALENGQVDALVLDLPTAFYVTSAELEDAEIVGQLPATDADAEQFGLVLDLDSPLTDCVTEAVDGLREDGTLAELEQEWLSEAADVPELA</sequence>